<accession>A0A1V0PD89</accession>
<dbReference type="EMBL" id="CP016746">
    <property type="protein sequence ID" value="ARE27221.1"/>
    <property type="molecule type" value="Genomic_DNA"/>
</dbReference>
<dbReference type="Proteomes" id="UP000191806">
    <property type="component" value="Plasmid pJM1A"/>
</dbReference>
<dbReference type="GO" id="GO:0004386">
    <property type="term" value="F:helicase activity"/>
    <property type="evidence" value="ECO:0007669"/>
    <property type="project" value="UniProtKB-KW"/>
</dbReference>
<protein>
    <submittedName>
        <fullName evidence="1">Helicase-related protein</fullName>
    </submittedName>
</protein>
<geneLocation type="plasmid" evidence="2">
    <name>pmpjm1</name>
</geneLocation>
<keyword evidence="1" id="KW-0347">Helicase</keyword>
<sequence length="604" mass="69696">MKYETRESTELIKNAIWSGWKKTPLHSVCIETGVGGGKTFGAIHAIGAVPKFKNAYIIIFAPSAKVKDHSWEESVKAYNEAEGTNLKIILLTTPESMSGEPLKTKNTPEKKKRKTKIKVPKKNISLEMLTAVQQWLNAPQPVVLIFDEVHKIKTSVTGDLSEMSQQIVAITTGKPNYYDTLQKMLVKISDPTQKWTKKQKNKISDLNVSQINQFIQKSPHWITASINLSATLIGNNFYYDAVPYFLMAGFYQSIEHFNEVHGIEIETKNTYYTPPTAKHPEGKKRKIRGLNFKDNCEINLAKIKNLQILDDYWNTLVYDPVETSDLLPNIHVENHRIDLKKDRQKIALPQYQEKILRNNYQLNDEEFTMEDLTIQPEEWVYMRPIEWQNLLSNDKTNKVFASPSVPYQLIKLNSLTSKHRYSLWSEIIRYIMNLKQFDGKDIIAFYNYNIEQEQLIEMLLTLKIMKHEQIFFVNGEKKEFEKYHTFKKENPKACALILIQYVAGGAAIEFKNAYNALFLSYSPSPINMIQAAGRNTRNGMQGINVYQHYLNVDNDIYDYSIRMLLISKMNTKSLLGKASQAVTNGNMRFKSYNTVLEVYQDLSS</sequence>
<dbReference type="RefSeq" id="WP_063280800.1">
    <property type="nucleotide sequence ID" value="NZ_CP016746.2"/>
</dbReference>
<name>A0A1V0PD89_LACLC</name>
<evidence type="ECO:0000313" key="1">
    <source>
        <dbReference type="EMBL" id="ARE27221.1"/>
    </source>
</evidence>
<dbReference type="SUPFAM" id="SSF52540">
    <property type="entry name" value="P-loop containing nucleoside triphosphate hydrolases"/>
    <property type="match status" value="1"/>
</dbReference>
<keyword evidence="1" id="KW-0614">Plasmid</keyword>
<dbReference type="InterPro" id="IPR027417">
    <property type="entry name" value="P-loop_NTPase"/>
</dbReference>
<keyword evidence="1" id="KW-0067">ATP-binding</keyword>
<dbReference type="Gene3D" id="3.40.50.300">
    <property type="entry name" value="P-loop containing nucleotide triphosphate hydrolases"/>
    <property type="match status" value="2"/>
</dbReference>
<organism evidence="1 2">
    <name type="scientific">Lactococcus lactis subsp. cremoris</name>
    <name type="common">Streptococcus cremoris</name>
    <dbReference type="NCBI Taxonomy" id="1359"/>
    <lineage>
        <taxon>Bacteria</taxon>
        <taxon>Bacillati</taxon>
        <taxon>Bacillota</taxon>
        <taxon>Bacilli</taxon>
        <taxon>Lactobacillales</taxon>
        <taxon>Streptococcaceae</taxon>
        <taxon>Lactococcus</taxon>
    </lineage>
</organism>
<gene>
    <name evidence="1" type="ORF">LLJM1_04395</name>
</gene>
<keyword evidence="1" id="KW-0378">Hydrolase</keyword>
<dbReference type="AlphaFoldDB" id="A0A1V0PD89"/>
<evidence type="ECO:0000313" key="2">
    <source>
        <dbReference type="Proteomes" id="UP000191806"/>
    </source>
</evidence>
<reference evidence="1 2" key="1">
    <citation type="journal article" date="2017" name="BMC Genomics">
        <title>Comparative and functional genomics of the Lactococcus lactis taxon; insights into evolution and niche adaptation.</title>
        <authorList>
            <person name="Kelleher P."/>
            <person name="Bottacini F."/>
            <person name="Mahony J."/>
            <person name="Kilcawley K.N."/>
            <person name="van Sinderen D."/>
        </authorList>
    </citation>
    <scope>NUCLEOTIDE SEQUENCE [LARGE SCALE GENOMIC DNA]</scope>
    <source>
        <strain evidence="1 2">JM1</strain>
        <plasmid evidence="2">pmpjm1</plasmid>
    </source>
</reference>
<proteinExistence type="predicted"/>
<keyword evidence="1" id="KW-0547">Nucleotide-binding</keyword>